<name>A0A4Y7QDG3_9AGAM</name>
<evidence type="ECO:0000313" key="2">
    <source>
        <dbReference type="Proteomes" id="UP000294933"/>
    </source>
</evidence>
<sequence>MFAGRFLDRLQSPLLKTLQFSSLGSAHQLKSFLVRSKPPLTSLTVTALIDVAELFHSLRYASALAILRIREDPVVWGQQVERLKLGSPINENICPALEFIGFEGCIGGDMKYLEEVLSRWKGPNDATASPKSTKGPECATDGGWMRNLGRVYVDDWMHAQSPDSRFTARPRIRKSVEEGLVVFEDYPYGSDFWL</sequence>
<reference evidence="1 2" key="1">
    <citation type="submission" date="2018-06" db="EMBL/GenBank/DDBJ databases">
        <title>A transcriptomic atlas of mushroom development highlights an independent origin of complex multicellularity.</title>
        <authorList>
            <consortium name="DOE Joint Genome Institute"/>
            <person name="Krizsan K."/>
            <person name="Almasi E."/>
            <person name="Merenyi Z."/>
            <person name="Sahu N."/>
            <person name="Viragh M."/>
            <person name="Koszo T."/>
            <person name="Mondo S."/>
            <person name="Kiss B."/>
            <person name="Balint B."/>
            <person name="Kues U."/>
            <person name="Barry K."/>
            <person name="Hegedus J.C."/>
            <person name="Henrissat B."/>
            <person name="Johnson J."/>
            <person name="Lipzen A."/>
            <person name="Ohm R."/>
            <person name="Nagy I."/>
            <person name="Pangilinan J."/>
            <person name="Yan J."/>
            <person name="Xiong Y."/>
            <person name="Grigoriev I.V."/>
            <person name="Hibbett D.S."/>
            <person name="Nagy L.G."/>
        </authorList>
    </citation>
    <scope>NUCLEOTIDE SEQUENCE [LARGE SCALE GENOMIC DNA]</scope>
    <source>
        <strain evidence="1 2">SZMC22713</strain>
    </source>
</reference>
<evidence type="ECO:0000313" key="1">
    <source>
        <dbReference type="EMBL" id="TDL25301.1"/>
    </source>
</evidence>
<proteinExistence type="predicted"/>
<accession>A0A4Y7QDG3</accession>
<dbReference type="OrthoDB" id="2868512at2759"/>
<dbReference type="VEuPathDB" id="FungiDB:BD410DRAFT_635191"/>
<evidence type="ECO:0008006" key="3">
    <source>
        <dbReference type="Google" id="ProtNLM"/>
    </source>
</evidence>
<dbReference type="EMBL" id="ML170164">
    <property type="protein sequence ID" value="TDL25301.1"/>
    <property type="molecule type" value="Genomic_DNA"/>
</dbReference>
<dbReference type="STRING" id="50990.A0A4Y7QDG3"/>
<dbReference type="Proteomes" id="UP000294933">
    <property type="component" value="Unassembled WGS sequence"/>
</dbReference>
<dbReference type="AlphaFoldDB" id="A0A4Y7QDG3"/>
<organism evidence="1 2">
    <name type="scientific">Rickenella mellea</name>
    <dbReference type="NCBI Taxonomy" id="50990"/>
    <lineage>
        <taxon>Eukaryota</taxon>
        <taxon>Fungi</taxon>
        <taxon>Dikarya</taxon>
        <taxon>Basidiomycota</taxon>
        <taxon>Agaricomycotina</taxon>
        <taxon>Agaricomycetes</taxon>
        <taxon>Hymenochaetales</taxon>
        <taxon>Rickenellaceae</taxon>
        <taxon>Rickenella</taxon>
    </lineage>
</organism>
<protein>
    <recommendedName>
        <fullName evidence="3">F-box domain-containing protein</fullName>
    </recommendedName>
</protein>
<keyword evidence="2" id="KW-1185">Reference proteome</keyword>
<gene>
    <name evidence="1" type="ORF">BD410DRAFT_635191</name>
</gene>